<dbReference type="AlphaFoldDB" id="A0A4U8YVZ2"/>
<sequence>MSSRRRDEADLRARILRDAIEPVAEELQLIDVADYIACIRFEKFANIQDIVNSSIELFFRAETLHYAWAAEYELDWGGAPEITIAMEFRHRDIWIVFRLVLAGDKTRVSIEHFEATQSSGDLMQDTSHMIEALTDARVFSGAG</sequence>
<dbReference type="Proteomes" id="UP000294360">
    <property type="component" value="Chromosome"/>
</dbReference>
<dbReference type="EMBL" id="LR536450">
    <property type="protein sequence ID" value="VFU06918.1"/>
    <property type="molecule type" value="Genomic_DNA"/>
</dbReference>
<organism evidence="1 2">
    <name type="scientific">Methylocella tundrae</name>
    <dbReference type="NCBI Taxonomy" id="227605"/>
    <lineage>
        <taxon>Bacteria</taxon>
        <taxon>Pseudomonadati</taxon>
        <taxon>Pseudomonadota</taxon>
        <taxon>Alphaproteobacteria</taxon>
        <taxon>Hyphomicrobiales</taxon>
        <taxon>Beijerinckiaceae</taxon>
        <taxon>Methylocella</taxon>
    </lineage>
</organism>
<accession>A0A4U8YVZ2</accession>
<evidence type="ECO:0000313" key="2">
    <source>
        <dbReference type="Proteomes" id="UP000294360"/>
    </source>
</evidence>
<proteinExistence type="predicted"/>
<reference evidence="1 2" key="1">
    <citation type="submission" date="2019-03" db="EMBL/GenBank/DDBJ databases">
        <authorList>
            <person name="Kox A.R. M."/>
        </authorList>
    </citation>
    <scope>NUCLEOTIDE SEQUENCE [LARGE SCALE GENOMIC DNA]</scope>
    <source>
        <strain evidence="1">MTUNDRAET4 annotated genome</strain>
    </source>
</reference>
<name>A0A4U8YVZ2_METTU</name>
<protein>
    <submittedName>
        <fullName evidence="1">Uncharacterized protein</fullName>
    </submittedName>
</protein>
<dbReference type="KEGG" id="mtun:MTUNDRAET4_0025"/>
<evidence type="ECO:0000313" key="1">
    <source>
        <dbReference type="EMBL" id="VFU06918.1"/>
    </source>
</evidence>
<gene>
    <name evidence="1" type="ORF">MTUNDRAET4_0025</name>
</gene>